<reference evidence="1" key="1">
    <citation type="journal article" date="2016" name="Genome Announc.">
        <title>Draft Genome Sequence of the Syntrophic Lactate-Degrading Bacterium Tepidanaerobacter syntrophicus JLT.</title>
        <authorList>
            <person name="Matsuura N."/>
            <person name="Ohashi A."/>
            <person name="Tourlousse D.M."/>
            <person name="Sekiguchi Y."/>
        </authorList>
    </citation>
    <scope>NUCLEOTIDE SEQUENCE [LARGE SCALE GENOMIC DNA]</scope>
    <source>
        <strain evidence="1">JL</strain>
    </source>
</reference>
<evidence type="ECO:0000313" key="1">
    <source>
        <dbReference type="EMBL" id="GAQ24215.1"/>
    </source>
</evidence>
<name>A0A0U9HMM4_9FIRM</name>
<dbReference type="Pfam" id="PF05489">
    <property type="entry name" value="Phage_tail_X"/>
    <property type="match status" value="1"/>
</dbReference>
<accession>A0A0U9HMM4</accession>
<dbReference type="EMBL" id="DF976999">
    <property type="protein sequence ID" value="GAQ24215.1"/>
    <property type="molecule type" value="Genomic_DNA"/>
</dbReference>
<dbReference type="RefSeq" id="WP_059031321.1">
    <property type="nucleotide sequence ID" value="NZ_DF976999.1"/>
</dbReference>
<gene>
    <name evidence="1" type="ORF">TSYNT_541</name>
</gene>
<dbReference type="Proteomes" id="UP000062160">
    <property type="component" value="Unassembled WGS sequence"/>
</dbReference>
<sequence length="66" mass="7624">MSIYTTIQGDTWDMISYKVYGTEIYADKLIEANPEHLKTVIFDAGIKLRIPDIEIPSPETLPPWKR</sequence>
<keyword evidence="2" id="KW-1185">Reference proteome</keyword>
<dbReference type="STRING" id="224999.GCA_001485475_00197"/>
<proteinExistence type="predicted"/>
<dbReference type="OrthoDB" id="2941457at2"/>
<dbReference type="AlphaFoldDB" id="A0A0U9HMM4"/>
<dbReference type="InterPro" id="IPR008861">
    <property type="entry name" value="GpX-like"/>
</dbReference>
<protein>
    <submittedName>
        <fullName evidence="1">p2-like prophage tail protein X</fullName>
    </submittedName>
</protein>
<organism evidence="1">
    <name type="scientific">Tepidanaerobacter syntrophicus</name>
    <dbReference type="NCBI Taxonomy" id="224999"/>
    <lineage>
        <taxon>Bacteria</taxon>
        <taxon>Bacillati</taxon>
        <taxon>Bacillota</taxon>
        <taxon>Clostridia</taxon>
        <taxon>Thermosediminibacterales</taxon>
        <taxon>Tepidanaerobacteraceae</taxon>
        <taxon>Tepidanaerobacter</taxon>
    </lineage>
</organism>
<evidence type="ECO:0000313" key="2">
    <source>
        <dbReference type="Proteomes" id="UP000062160"/>
    </source>
</evidence>